<reference evidence="15 16" key="1">
    <citation type="submission" date="2019-09" db="EMBL/GenBank/DDBJ databases">
        <title>Geobacter sp. Red96, a novel strain isolated from paddy soil.</title>
        <authorList>
            <person name="Xu Z."/>
            <person name="Masuda Y."/>
            <person name="Itoh H."/>
            <person name="Senoo K."/>
        </authorList>
    </citation>
    <scope>NUCLEOTIDE SEQUENCE [LARGE SCALE GENOMIC DNA]</scope>
    <source>
        <strain evidence="15 16">Red96</strain>
    </source>
</reference>
<keyword evidence="12" id="KW-0804">Transcription</keyword>
<evidence type="ECO:0000256" key="8">
    <source>
        <dbReference type="ARBA" id="ARBA00022833"/>
    </source>
</evidence>
<dbReference type="GO" id="GO:0006285">
    <property type="term" value="P:base-excision repair, AP site formation"/>
    <property type="evidence" value="ECO:0007669"/>
    <property type="project" value="TreeGrafter"/>
</dbReference>
<dbReference type="InterPro" id="IPR018060">
    <property type="entry name" value="HTH_AraC"/>
</dbReference>
<dbReference type="GO" id="GO:0032131">
    <property type="term" value="F:alkylated DNA binding"/>
    <property type="evidence" value="ECO:0007669"/>
    <property type="project" value="TreeGrafter"/>
</dbReference>
<comment type="cofactor">
    <cofactor evidence="2">
        <name>Zn(2+)</name>
        <dbReference type="ChEBI" id="CHEBI:29105"/>
    </cofactor>
</comment>
<keyword evidence="11" id="KW-0010">Activator</keyword>
<dbReference type="Gene3D" id="1.10.340.30">
    <property type="entry name" value="Hypothetical protein, domain 2"/>
    <property type="match status" value="1"/>
</dbReference>
<dbReference type="GO" id="GO:0005737">
    <property type="term" value="C:cytoplasm"/>
    <property type="evidence" value="ECO:0007669"/>
    <property type="project" value="TreeGrafter"/>
</dbReference>
<dbReference type="PANTHER" id="PTHR43003">
    <property type="entry name" value="DNA-3-METHYLADENINE GLYCOSYLASE"/>
    <property type="match status" value="1"/>
</dbReference>
<gene>
    <name evidence="15" type="ORF">F6V25_00840</name>
</gene>
<dbReference type="SMART" id="SM00478">
    <property type="entry name" value="ENDO3c"/>
    <property type="match status" value="1"/>
</dbReference>
<keyword evidence="16" id="KW-1185">Reference proteome</keyword>
<dbReference type="GO" id="GO:0006307">
    <property type="term" value="P:DNA alkylation repair"/>
    <property type="evidence" value="ECO:0007669"/>
    <property type="project" value="TreeGrafter"/>
</dbReference>
<protein>
    <recommendedName>
        <fullName evidence="3">DNA-3-methyladenine glycosylase II</fullName>
        <ecNumber evidence="3">3.2.2.21</ecNumber>
    </recommendedName>
</protein>
<dbReference type="SUPFAM" id="SSF57884">
    <property type="entry name" value="Ada DNA repair protein, N-terminal domain (N-Ada 10)"/>
    <property type="match status" value="1"/>
</dbReference>
<dbReference type="Pfam" id="PF02805">
    <property type="entry name" value="Ada_Zn_binding"/>
    <property type="match status" value="1"/>
</dbReference>
<dbReference type="PROSITE" id="PS00041">
    <property type="entry name" value="HTH_ARAC_FAMILY_1"/>
    <property type="match status" value="1"/>
</dbReference>
<dbReference type="Gene3D" id="3.30.310.20">
    <property type="entry name" value="DNA-3-methyladenine glycosylase AlkA, N-terminal domain"/>
    <property type="match status" value="1"/>
</dbReference>
<dbReference type="PANTHER" id="PTHR43003:SF13">
    <property type="entry name" value="DNA-3-METHYLADENINE GLYCOSYLASE 2"/>
    <property type="match status" value="1"/>
</dbReference>
<dbReference type="FunFam" id="3.40.10.10:FF:000001">
    <property type="entry name" value="DNA-3-methyladenine glycosylase 2"/>
    <property type="match status" value="1"/>
</dbReference>
<dbReference type="SUPFAM" id="SSF48150">
    <property type="entry name" value="DNA-glycosylase"/>
    <property type="match status" value="1"/>
</dbReference>
<comment type="catalytic activity">
    <reaction evidence="1">
        <text>Hydrolysis of alkylated DNA, releasing 3-methyladenine, 3-methylguanine, 7-methylguanine and 7-methyladenine.</text>
        <dbReference type="EC" id="3.2.2.21"/>
    </reaction>
</comment>
<keyword evidence="8" id="KW-0862">Zinc</keyword>
<keyword evidence="6" id="KW-0479">Metal-binding</keyword>
<dbReference type="GO" id="GO:0043565">
    <property type="term" value="F:sequence-specific DNA binding"/>
    <property type="evidence" value="ECO:0007669"/>
    <property type="project" value="InterPro"/>
</dbReference>
<evidence type="ECO:0000256" key="11">
    <source>
        <dbReference type="ARBA" id="ARBA00023159"/>
    </source>
</evidence>
<dbReference type="GO" id="GO:0003700">
    <property type="term" value="F:DNA-binding transcription factor activity"/>
    <property type="evidence" value="ECO:0007669"/>
    <property type="project" value="InterPro"/>
</dbReference>
<evidence type="ECO:0000256" key="4">
    <source>
        <dbReference type="ARBA" id="ARBA00022603"/>
    </source>
</evidence>
<dbReference type="InterPro" id="IPR035451">
    <property type="entry name" value="Ada-like_dom_sf"/>
</dbReference>
<dbReference type="AlphaFoldDB" id="A0A7J4ZUH4"/>
<evidence type="ECO:0000256" key="5">
    <source>
        <dbReference type="ARBA" id="ARBA00022679"/>
    </source>
</evidence>
<keyword evidence="4" id="KW-0489">Methyltransferase</keyword>
<dbReference type="GO" id="GO:0008168">
    <property type="term" value="F:methyltransferase activity"/>
    <property type="evidence" value="ECO:0007669"/>
    <property type="project" value="UniProtKB-KW"/>
</dbReference>
<dbReference type="GO" id="GO:0008270">
    <property type="term" value="F:zinc ion binding"/>
    <property type="evidence" value="ECO:0007669"/>
    <property type="project" value="InterPro"/>
</dbReference>
<dbReference type="Proteomes" id="UP000420562">
    <property type="component" value="Unassembled WGS sequence"/>
</dbReference>
<keyword evidence="13" id="KW-0234">DNA repair</keyword>
<dbReference type="InterPro" id="IPR023170">
    <property type="entry name" value="HhH_base_excis_C"/>
</dbReference>
<evidence type="ECO:0000256" key="6">
    <source>
        <dbReference type="ARBA" id="ARBA00022723"/>
    </source>
</evidence>
<dbReference type="RefSeq" id="WP_151126304.1">
    <property type="nucleotide sequence ID" value="NZ_VZQZ01000001.1"/>
</dbReference>
<dbReference type="GO" id="GO:0032259">
    <property type="term" value="P:methylation"/>
    <property type="evidence" value="ECO:0007669"/>
    <property type="project" value="UniProtKB-KW"/>
</dbReference>
<evidence type="ECO:0000256" key="10">
    <source>
        <dbReference type="ARBA" id="ARBA00023125"/>
    </source>
</evidence>
<evidence type="ECO:0000313" key="16">
    <source>
        <dbReference type="Proteomes" id="UP000420562"/>
    </source>
</evidence>
<dbReference type="GO" id="GO:0032993">
    <property type="term" value="C:protein-DNA complex"/>
    <property type="evidence" value="ECO:0007669"/>
    <property type="project" value="TreeGrafter"/>
</dbReference>
<dbReference type="EMBL" id="VZQZ01000001">
    <property type="protein sequence ID" value="KAB0667278.1"/>
    <property type="molecule type" value="Genomic_DNA"/>
</dbReference>
<dbReference type="Gene3D" id="3.40.10.10">
    <property type="entry name" value="DNA Methylphosphotriester Repair Domain"/>
    <property type="match status" value="1"/>
</dbReference>
<accession>A0A7J4ZUH4</accession>
<dbReference type="InterPro" id="IPR011257">
    <property type="entry name" value="DNA_glycosylase"/>
</dbReference>
<dbReference type="CDD" id="cd00056">
    <property type="entry name" value="ENDO3c"/>
    <property type="match status" value="1"/>
</dbReference>
<keyword evidence="10" id="KW-0238">DNA-binding</keyword>
<dbReference type="SUPFAM" id="SSF55945">
    <property type="entry name" value="TATA-box binding protein-like"/>
    <property type="match status" value="1"/>
</dbReference>
<evidence type="ECO:0000259" key="14">
    <source>
        <dbReference type="PROSITE" id="PS01124"/>
    </source>
</evidence>
<dbReference type="InterPro" id="IPR018062">
    <property type="entry name" value="HTH_AraC-typ_CS"/>
</dbReference>
<evidence type="ECO:0000256" key="1">
    <source>
        <dbReference type="ARBA" id="ARBA00000086"/>
    </source>
</evidence>
<dbReference type="InterPro" id="IPR051912">
    <property type="entry name" value="Alkylbase_DNA_Glycosylase/TA"/>
</dbReference>
<dbReference type="Gene3D" id="1.10.10.60">
    <property type="entry name" value="Homeodomain-like"/>
    <property type="match status" value="2"/>
</dbReference>
<evidence type="ECO:0000256" key="13">
    <source>
        <dbReference type="ARBA" id="ARBA00023204"/>
    </source>
</evidence>
<dbReference type="GO" id="GO:0043916">
    <property type="term" value="F:DNA-7-methylguanine glycosylase activity"/>
    <property type="evidence" value="ECO:0007669"/>
    <property type="project" value="TreeGrafter"/>
</dbReference>
<dbReference type="EC" id="3.2.2.21" evidence="3"/>
<feature type="domain" description="HTH araC/xylS-type" evidence="14">
    <location>
        <begin position="83"/>
        <end position="185"/>
    </location>
</feature>
<dbReference type="InterPro" id="IPR037046">
    <property type="entry name" value="AlkA_N_sf"/>
</dbReference>
<proteinExistence type="predicted"/>
<dbReference type="Pfam" id="PF06029">
    <property type="entry name" value="AlkA_N"/>
    <property type="match status" value="1"/>
</dbReference>
<sequence length="486" mass="53343">MLLDATACYTALRARDSRFDGCFFVGVSSTGIYCRPVCRARTPKEENCSFYASAAAAEAAGFRPCRRCRPELAPGLARVDAETRLARLAAQRMESDGLSDTTIAEMADSLGATDRHLRRVFAAEYGVSPVAWLQTQRLLAARQLLTETAMPIMQVAMNTGFGSVRRLNALFRTRYGSTPTDLRKRGGACHDPAAPITLLLGYRPPFAWETLLKFLGERAIPGVESVDASRYRRTVAISCKGVAHRGWIAVSHRPERHVVAVTLSSSLFPVINQVLARVRFLFDLNCTPEDIAEKLATMEIGGARVFEPGLRLPGCFDPFEMATRAILGQQITVRAARTLAMRIAVHLGDRVQTPFKELTVTFPTVERICSLECPIEDLLGPLGVIGTRARSIGALAEAMRQGVIRLEPGAEPAREMAHMAALPGFGPWTVHYLAMRALGWPDAFPHMDYGVKKALMGLTSKEILALAQGWSPWRSYATLSLWSHLA</sequence>
<evidence type="ECO:0000313" key="15">
    <source>
        <dbReference type="EMBL" id="KAB0667278.1"/>
    </source>
</evidence>
<evidence type="ECO:0000256" key="9">
    <source>
        <dbReference type="ARBA" id="ARBA00023015"/>
    </source>
</evidence>
<dbReference type="InterPro" id="IPR009057">
    <property type="entry name" value="Homeodomain-like_sf"/>
</dbReference>
<dbReference type="SMART" id="SM00342">
    <property type="entry name" value="HTH_ARAC"/>
    <property type="match status" value="1"/>
</dbReference>
<keyword evidence="9" id="KW-0805">Transcription regulation</keyword>
<dbReference type="InterPro" id="IPR003265">
    <property type="entry name" value="HhH-GPD_domain"/>
</dbReference>
<keyword evidence="5" id="KW-0808">Transferase</keyword>
<dbReference type="SMART" id="SM01009">
    <property type="entry name" value="AlkA_N"/>
    <property type="match status" value="1"/>
</dbReference>
<dbReference type="InterPro" id="IPR010316">
    <property type="entry name" value="AlkA_N"/>
</dbReference>
<dbReference type="PROSITE" id="PS01124">
    <property type="entry name" value="HTH_ARAC_FAMILY_2"/>
    <property type="match status" value="1"/>
</dbReference>
<organism evidence="15 16">
    <name type="scientific">Oryzomonas japonica</name>
    <dbReference type="NCBI Taxonomy" id="2603858"/>
    <lineage>
        <taxon>Bacteria</taxon>
        <taxon>Pseudomonadati</taxon>
        <taxon>Thermodesulfobacteriota</taxon>
        <taxon>Desulfuromonadia</taxon>
        <taxon>Geobacterales</taxon>
        <taxon>Geobacteraceae</taxon>
        <taxon>Oryzomonas</taxon>
    </lineage>
</organism>
<comment type="caution">
    <text evidence="15">The sequence shown here is derived from an EMBL/GenBank/DDBJ whole genome shotgun (WGS) entry which is preliminary data.</text>
</comment>
<evidence type="ECO:0000256" key="2">
    <source>
        <dbReference type="ARBA" id="ARBA00001947"/>
    </source>
</evidence>
<name>A0A7J4ZUH4_9BACT</name>
<dbReference type="Gene3D" id="1.10.1670.10">
    <property type="entry name" value="Helix-hairpin-Helix base-excision DNA repair enzymes (C-terminal)"/>
    <property type="match status" value="1"/>
</dbReference>
<evidence type="ECO:0000256" key="7">
    <source>
        <dbReference type="ARBA" id="ARBA00022763"/>
    </source>
</evidence>
<dbReference type="InterPro" id="IPR004026">
    <property type="entry name" value="Ada_DNA_repair_Zn-bd"/>
</dbReference>
<dbReference type="Pfam" id="PF12833">
    <property type="entry name" value="HTH_18"/>
    <property type="match status" value="1"/>
</dbReference>
<dbReference type="GO" id="GO:0008725">
    <property type="term" value="F:DNA-3-methyladenine glycosylase activity"/>
    <property type="evidence" value="ECO:0007669"/>
    <property type="project" value="TreeGrafter"/>
</dbReference>
<evidence type="ECO:0000256" key="3">
    <source>
        <dbReference type="ARBA" id="ARBA00012000"/>
    </source>
</evidence>
<dbReference type="SUPFAM" id="SSF46689">
    <property type="entry name" value="Homeodomain-like"/>
    <property type="match status" value="2"/>
</dbReference>
<evidence type="ECO:0000256" key="12">
    <source>
        <dbReference type="ARBA" id="ARBA00023163"/>
    </source>
</evidence>
<keyword evidence="7" id="KW-0227">DNA damage</keyword>